<dbReference type="Proteomes" id="UP000075880">
    <property type="component" value="Unassembled WGS sequence"/>
</dbReference>
<evidence type="ECO:0000313" key="3">
    <source>
        <dbReference type="Proteomes" id="UP000075880"/>
    </source>
</evidence>
<dbReference type="AlphaFoldDB" id="A0AAG5DWN4"/>
<name>A0AAG5DWN4_ANOAO</name>
<accession>A0AAG5DWN4</accession>
<protein>
    <submittedName>
        <fullName evidence="2">Uncharacterized protein</fullName>
    </submittedName>
</protein>
<feature type="signal peptide" evidence="1">
    <location>
        <begin position="1"/>
        <end position="19"/>
    </location>
</feature>
<dbReference type="EnsemblMetazoa" id="ENSAATROPT017804">
    <property type="protein sequence ID" value="ENSAATROPP015752"/>
    <property type="gene ID" value="ENSAATROPG014541"/>
</dbReference>
<proteinExistence type="predicted"/>
<organism evidence="2 3">
    <name type="scientific">Anopheles atroparvus</name>
    <name type="common">European mosquito</name>
    <dbReference type="NCBI Taxonomy" id="41427"/>
    <lineage>
        <taxon>Eukaryota</taxon>
        <taxon>Metazoa</taxon>
        <taxon>Ecdysozoa</taxon>
        <taxon>Arthropoda</taxon>
        <taxon>Hexapoda</taxon>
        <taxon>Insecta</taxon>
        <taxon>Pterygota</taxon>
        <taxon>Neoptera</taxon>
        <taxon>Endopterygota</taxon>
        <taxon>Diptera</taxon>
        <taxon>Nematocera</taxon>
        <taxon>Culicoidea</taxon>
        <taxon>Culicidae</taxon>
        <taxon>Anophelinae</taxon>
        <taxon>Anopheles</taxon>
    </lineage>
</organism>
<evidence type="ECO:0000313" key="2">
    <source>
        <dbReference type="EnsemblMetazoa" id="ENSAATROPP015752"/>
    </source>
</evidence>
<reference evidence="2" key="1">
    <citation type="submission" date="2024-04" db="UniProtKB">
        <authorList>
            <consortium name="EnsemblMetazoa"/>
        </authorList>
    </citation>
    <scope>IDENTIFICATION</scope>
    <source>
        <strain evidence="2">EBRO</strain>
    </source>
</reference>
<keyword evidence="3" id="KW-1185">Reference proteome</keyword>
<sequence length="160" mass="15920">MKLVIVFAVAACIVAATRAIPQGSSSTFNALSATVSSLFGQITTLVKNLGVALGKPLQPLQLAGLALPANLLPTLASLPASTLNTVNGILGNALGQITTVVTGAGNDLNRLLPAIRSVQTILAATVNSLNVLNVPALSGLVGTLSILSNAVSTTASQVIG</sequence>
<evidence type="ECO:0000256" key="1">
    <source>
        <dbReference type="SAM" id="SignalP"/>
    </source>
</evidence>
<feature type="chain" id="PRO_5042581469" evidence="1">
    <location>
        <begin position="20"/>
        <end position="160"/>
    </location>
</feature>
<keyword evidence="1" id="KW-0732">Signal</keyword>